<protein>
    <submittedName>
        <fullName evidence="1">Uncharacterized protein</fullName>
    </submittedName>
</protein>
<proteinExistence type="predicted"/>
<name>A0A4R4DD99_9PROT</name>
<keyword evidence="2" id="KW-1185">Reference proteome</keyword>
<evidence type="ECO:0000313" key="1">
    <source>
        <dbReference type="EMBL" id="TCZ57986.1"/>
    </source>
</evidence>
<dbReference type="RefSeq" id="WP_132292286.1">
    <property type="nucleotide sequence ID" value="NZ_SKBM01000017.1"/>
</dbReference>
<dbReference type="EMBL" id="SKBM01000017">
    <property type="protein sequence ID" value="TCZ57986.1"/>
    <property type="molecule type" value="Genomic_DNA"/>
</dbReference>
<dbReference type="OrthoDB" id="7273561at2"/>
<dbReference type="AlphaFoldDB" id="A0A4R4DD99"/>
<gene>
    <name evidence="1" type="ORF">EXY23_17560</name>
</gene>
<reference evidence="1 2" key="1">
    <citation type="submission" date="2019-03" db="EMBL/GenBank/DDBJ databases">
        <title>Paracraurococcus aquatilis NE82 genome sequence.</title>
        <authorList>
            <person name="Zhao Y."/>
            <person name="Du Z."/>
        </authorList>
    </citation>
    <scope>NUCLEOTIDE SEQUENCE [LARGE SCALE GENOMIC DNA]</scope>
    <source>
        <strain evidence="1 2">NE82</strain>
    </source>
</reference>
<sequence>MALPQGAAYRAYSRTQAARPLRQMEAEVFATAAGRLRRAIRSDSDLDRIRARADARRLFLVLQALVLHPSSELPLPLRGSIASVCGAALREADAPEGDLDFIASICDDFAAGLSAQPGTAAA</sequence>
<evidence type="ECO:0000313" key="2">
    <source>
        <dbReference type="Proteomes" id="UP000295023"/>
    </source>
</evidence>
<dbReference type="Proteomes" id="UP000295023">
    <property type="component" value="Unassembled WGS sequence"/>
</dbReference>
<accession>A0A4R4DD99</accession>
<dbReference type="GO" id="GO:0044781">
    <property type="term" value="P:bacterial-type flagellum organization"/>
    <property type="evidence" value="ECO:0007669"/>
    <property type="project" value="InterPro"/>
</dbReference>
<organism evidence="1 2">
    <name type="scientific">Roseicella aquatilis</name>
    <dbReference type="NCBI Taxonomy" id="2527868"/>
    <lineage>
        <taxon>Bacteria</taxon>
        <taxon>Pseudomonadati</taxon>
        <taxon>Pseudomonadota</taxon>
        <taxon>Alphaproteobacteria</taxon>
        <taxon>Acetobacterales</taxon>
        <taxon>Roseomonadaceae</taxon>
        <taxon>Roseicella</taxon>
    </lineage>
</organism>
<dbReference type="InterPro" id="IPR010845">
    <property type="entry name" value="FlaF"/>
</dbReference>
<comment type="caution">
    <text evidence="1">The sequence shown here is derived from an EMBL/GenBank/DDBJ whole genome shotgun (WGS) entry which is preliminary data.</text>
</comment>
<dbReference type="Pfam" id="PF07309">
    <property type="entry name" value="FlaF"/>
    <property type="match status" value="1"/>
</dbReference>